<name>A0A3G4ZXW9_9VIRU</name>
<reference evidence="1" key="1">
    <citation type="submission" date="2018-10" db="EMBL/GenBank/DDBJ databases">
        <title>Hidden diversity of soil giant viruses.</title>
        <authorList>
            <person name="Schulz F."/>
            <person name="Alteio L."/>
            <person name="Goudeau D."/>
            <person name="Ryan E.M."/>
            <person name="Malmstrom R.R."/>
            <person name="Blanchard J."/>
            <person name="Woyke T."/>
        </authorList>
    </citation>
    <scope>NUCLEOTIDE SEQUENCE</scope>
    <source>
        <strain evidence="1">FNV1</strain>
    </source>
</reference>
<evidence type="ECO:0000313" key="1">
    <source>
        <dbReference type="EMBL" id="AYV79710.1"/>
    </source>
</evidence>
<organism evidence="1">
    <name type="scientific">Faunusvirus sp</name>
    <dbReference type="NCBI Taxonomy" id="2487766"/>
    <lineage>
        <taxon>Viruses</taxon>
        <taxon>Varidnaviria</taxon>
        <taxon>Bamfordvirae</taxon>
        <taxon>Nucleocytoviricota</taxon>
        <taxon>Megaviricetes</taxon>
        <taxon>Imitervirales</taxon>
        <taxon>Mimiviridae</taxon>
    </lineage>
</organism>
<sequence>MNTDDTDELWSEMDELEQPTLQHVVEAHNCVYLDAKYKHEYGDKLIKILYTDDYDTHIARIVCFENSSDIDISIVNFANHILRKLTANFYTSTVDVITCSAEYTDPIKLDLYADAEIDTAKIKNKLMEITDSYVDIYLFVSDKSINKIIEQICNIQTEYQSVRIRLYIFEFMNDMYYIYNIEPGNYVIGISELAQYQILASDNINKISELYNDIIVNKYAPIILDDIKFTS</sequence>
<dbReference type="EMBL" id="MK072172">
    <property type="protein sequence ID" value="AYV79710.1"/>
    <property type="molecule type" value="Genomic_DNA"/>
</dbReference>
<accession>A0A3G4ZXW9</accession>
<gene>
    <name evidence="1" type="ORF">Faunusvirus41_1</name>
</gene>
<proteinExistence type="predicted"/>
<protein>
    <submittedName>
        <fullName evidence="1">Uncharacterized protein</fullName>
    </submittedName>
</protein>
<feature type="non-terminal residue" evidence="1">
    <location>
        <position position="231"/>
    </location>
</feature>